<dbReference type="SUPFAM" id="SSF51735">
    <property type="entry name" value="NAD(P)-binding Rossmann-fold domains"/>
    <property type="match status" value="1"/>
</dbReference>
<evidence type="ECO:0000256" key="6">
    <source>
        <dbReference type="ARBA" id="ARBA00023027"/>
    </source>
</evidence>
<dbReference type="GO" id="GO:0008442">
    <property type="term" value="F:3-hydroxyisobutyrate dehydrogenase activity"/>
    <property type="evidence" value="ECO:0007669"/>
    <property type="project" value="UniProtKB-EC"/>
</dbReference>
<dbReference type="PROSITE" id="PS00895">
    <property type="entry name" value="3_HYDROXYISOBUT_DH"/>
    <property type="match status" value="1"/>
</dbReference>
<feature type="domain" description="3-hydroxyisobutyrate dehydrogenase-like NAD-binding" evidence="11">
    <location>
        <begin position="205"/>
        <end position="330"/>
    </location>
</feature>
<keyword evidence="6 9" id="KW-0520">NAD</keyword>
<dbReference type="InterPro" id="IPR015815">
    <property type="entry name" value="HIBADH-related"/>
</dbReference>
<dbReference type="Pfam" id="PF03446">
    <property type="entry name" value="NAD_binding_2"/>
    <property type="match status" value="1"/>
</dbReference>
<dbReference type="EC" id="1.1.1.31" evidence="3 9"/>
<evidence type="ECO:0000256" key="8">
    <source>
        <dbReference type="PIRSR" id="PIRSR000103-1"/>
    </source>
</evidence>
<dbReference type="InterPro" id="IPR011548">
    <property type="entry name" value="HIBADH"/>
</dbReference>
<gene>
    <name evidence="12" type="ORF">WJX73_002793</name>
</gene>
<feature type="domain" description="6-phosphogluconate dehydrogenase NADP-binding" evidence="10">
    <location>
        <begin position="21"/>
        <end position="202"/>
    </location>
</feature>
<evidence type="ECO:0000256" key="5">
    <source>
        <dbReference type="ARBA" id="ARBA00023002"/>
    </source>
</evidence>
<dbReference type="EMBL" id="JALJOQ010000007">
    <property type="protein sequence ID" value="KAK9812328.1"/>
    <property type="molecule type" value="Genomic_DNA"/>
</dbReference>
<accession>A0AAW1PQR0</accession>
<dbReference type="InterPro" id="IPR008927">
    <property type="entry name" value="6-PGluconate_DH-like_C_sf"/>
</dbReference>
<dbReference type="PIRSF" id="PIRSF000103">
    <property type="entry name" value="HIBADH"/>
    <property type="match status" value="1"/>
</dbReference>
<comment type="similarity">
    <text evidence="2">Belongs to the HIBADH-related family. 3-hydroxyisobutyrate dehydrogenase subfamily.</text>
</comment>
<evidence type="ECO:0000256" key="9">
    <source>
        <dbReference type="RuleBase" id="RU910714"/>
    </source>
</evidence>
<dbReference type="NCBIfam" id="TIGR01692">
    <property type="entry name" value="HIBADH"/>
    <property type="match status" value="1"/>
</dbReference>
<comment type="pathway">
    <text evidence="1 9">Amino-acid degradation; L-valine degradation.</text>
</comment>
<keyword evidence="13" id="KW-1185">Reference proteome</keyword>
<dbReference type="GO" id="GO:0006574">
    <property type="term" value="P:L-valine catabolic process"/>
    <property type="evidence" value="ECO:0007669"/>
    <property type="project" value="TreeGrafter"/>
</dbReference>
<protein>
    <recommendedName>
        <fullName evidence="3 9">3-hydroxyisobutyrate dehydrogenase</fullName>
        <shortName evidence="9">HIBADH</shortName>
        <ecNumber evidence="3 9">1.1.1.31</ecNumber>
    </recommendedName>
</protein>
<dbReference type="InterPro" id="IPR006115">
    <property type="entry name" value="6PGDH_NADP-bd"/>
</dbReference>
<dbReference type="GO" id="GO:0051287">
    <property type="term" value="F:NAD binding"/>
    <property type="evidence" value="ECO:0007669"/>
    <property type="project" value="InterPro"/>
</dbReference>
<keyword evidence="5 9" id="KW-0560">Oxidoreductase</keyword>
<dbReference type="SUPFAM" id="SSF48179">
    <property type="entry name" value="6-phosphogluconate dehydrogenase C-terminal domain-like"/>
    <property type="match status" value="1"/>
</dbReference>
<evidence type="ECO:0000313" key="12">
    <source>
        <dbReference type="EMBL" id="KAK9812328.1"/>
    </source>
</evidence>
<evidence type="ECO:0000256" key="3">
    <source>
        <dbReference type="ARBA" id="ARBA00012991"/>
    </source>
</evidence>
<dbReference type="Gene3D" id="3.40.50.720">
    <property type="entry name" value="NAD(P)-binding Rossmann-like Domain"/>
    <property type="match status" value="1"/>
</dbReference>
<dbReference type="Proteomes" id="UP001465755">
    <property type="component" value="Unassembled WGS sequence"/>
</dbReference>
<reference evidence="12 13" key="1">
    <citation type="journal article" date="2024" name="Nat. Commun.">
        <title>Phylogenomics reveals the evolutionary origins of lichenization in chlorophyte algae.</title>
        <authorList>
            <person name="Puginier C."/>
            <person name="Libourel C."/>
            <person name="Otte J."/>
            <person name="Skaloud P."/>
            <person name="Haon M."/>
            <person name="Grisel S."/>
            <person name="Petersen M."/>
            <person name="Berrin J.G."/>
            <person name="Delaux P.M."/>
            <person name="Dal Grande F."/>
            <person name="Keller J."/>
        </authorList>
    </citation>
    <scope>NUCLEOTIDE SEQUENCE [LARGE SCALE GENOMIC DNA]</scope>
    <source>
        <strain evidence="12 13">SAG 2036</strain>
    </source>
</reference>
<dbReference type="PANTHER" id="PTHR22981">
    <property type="entry name" value="3-HYDROXYISOBUTYRATE DEHYDROGENASE-RELATED"/>
    <property type="match status" value="1"/>
</dbReference>
<dbReference type="InterPro" id="IPR029154">
    <property type="entry name" value="HIBADH-like_NADP-bd"/>
</dbReference>
<dbReference type="InterPro" id="IPR013328">
    <property type="entry name" value="6PGD_dom2"/>
</dbReference>
<evidence type="ECO:0000259" key="10">
    <source>
        <dbReference type="Pfam" id="PF03446"/>
    </source>
</evidence>
<sequence>MCQRCFSVSSAAEEEDHDKSKVGFIGLGNMGRRMAANLMHAGFPVVIHDQSPKAMHDLKESGAESAASPAELASMEGVRVLVTMLPTPESVRDVYLGTDGVLQAARENGGIHPSLLIDASTVDPQTSMEVARQMRSADLHRKATPFEGCPSSAPSMIDAPVSGGVTGAAAATLTFMVGGEPEAFKAAQPFLKAMGKHALYCGRSGMGQTAKVCNNLALGIQMASIAEALTLGRDLGLDPGTLTAIFNASSARCWSSEVYNPAPGVTKGAPASRDYQGGFATKHMIKDLKLAATAAEDLDRLLPMGAAALDLYEQVAEVDDALDFTAIYKHIYSHSGRPLPRK</sequence>
<dbReference type="InterPro" id="IPR002204">
    <property type="entry name" value="3-OH-isobutyrate_DH-rel_CS"/>
</dbReference>
<evidence type="ECO:0000259" key="11">
    <source>
        <dbReference type="Pfam" id="PF14833"/>
    </source>
</evidence>
<evidence type="ECO:0000256" key="7">
    <source>
        <dbReference type="ARBA" id="ARBA00049197"/>
    </source>
</evidence>
<evidence type="ECO:0000256" key="4">
    <source>
        <dbReference type="ARBA" id="ARBA00022456"/>
    </source>
</evidence>
<comment type="catalytic activity">
    <reaction evidence="7 9">
        <text>3-hydroxy-2-methylpropanoate + NAD(+) = 2-methyl-3-oxopropanoate + NADH + H(+)</text>
        <dbReference type="Rhea" id="RHEA:17681"/>
        <dbReference type="ChEBI" id="CHEBI:11805"/>
        <dbReference type="ChEBI" id="CHEBI:15378"/>
        <dbReference type="ChEBI" id="CHEBI:57540"/>
        <dbReference type="ChEBI" id="CHEBI:57700"/>
        <dbReference type="ChEBI" id="CHEBI:57945"/>
        <dbReference type="EC" id="1.1.1.31"/>
    </reaction>
</comment>
<evidence type="ECO:0000256" key="2">
    <source>
        <dbReference type="ARBA" id="ARBA00006013"/>
    </source>
</evidence>
<proteinExistence type="inferred from homology"/>
<name>A0AAW1PQR0_9CHLO</name>
<dbReference type="Gene3D" id="1.10.1040.10">
    <property type="entry name" value="N-(1-d-carboxylethyl)-l-norvaline Dehydrogenase, domain 2"/>
    <property type="match status" value="1"/>
</dbReference>
<dbReference type="AlphaFoldDB" id="A0AAW1PQR0"/>
<evidence type="ECO:0000256" key="1">
    <source>
        <dbReference type="ARBA" id="ARBA00005109"/>
    </source>
</evidence>
<dbReference type="InterPro" id="IPR036291">
    <property type="entry name" value="NAD(P)-bd_dom_sf"/>
</dbReference>
<organism evidence="12 13">
    <name type="scientific">Symbiochloris irregularis</name>
    <dbReference type="NCBI Taxonomy" id="706552"/>
    <lineage>
        <taxon>Eukaryota</taxon>
        <taxon>Viridiplantae</taxon>
        <taxon>Chlorophyta</taxon>
        <taxon>core chlorophytes</taxon>
        <taxon>Trebouxiophyceae</taxon>
        <taxon>Trebouxiales</taxon>
        <taxon>Trebouxiaceae</taxon>
        <taxon>Symbiochloris</taxon>
    </lineage>
</organism>
<feature type="active site" evidence="8">
    <location>
        <position position="211"/>
    </location>
</feature>
<comment type="caution">
    <text evidence="12">The sequence shown here is derived from an EMBL/GenBank/DDBJ whole genome shotgun (WGS) entry which is preliminary data.</text>
</comment>
<dbReference type="PANTHER" id="PTHR22981:SF7">
    <property type="entry name" value="3-HYDROXYISOBUTYRATE DEHYDROGENASE, MITOCHONDRIAL"/>
    <property type="match status" value="1"/>
</dbReference>
<dbReference type="Pfam" id="PF14833">
    <property type="entry name" value="NAD_binding_11"/>
    <property type="match status" value="1"/>
</dbReference>
<evidence type="ECO:0000313" key="13">
    <source>
        <dbReference type="Proteomes" id="UP001465755"/>
    </source>
</evidence>
<keyword evidence="4 9" id="KW-0101">Branched-chain amino acid catabolism</keyword>
<dbReference type="FunFam" id="1.10.1040.10:FF:000006">
    <property type="entry name" value="3-hydroxyisobutyrate dehydrogenase"/>
    <property type="match status" value="1"/>
</dbReference>
<dbReference type="GO" id="GO:0050661">
    <property type="term" value="F:NADP binding"/>
    <property type="evidence" value="ECO:0007669"/>
    <property type="project" value="InterPro"/>
</dbReference>